<dbReference type="Gene3D" id="3.40.50.2000">
    <property type="entry name" value="Glycogen Phosphorylase B"/>
    <property type="match status" value="2"/>
</dbReference>
<gene>
    <name evidence="5" type="ORF">PVAP13_5KG063100</name>
</gene>
<sequence length="472" mass="49832">MVEEARAAAAPGPHFLVVTFAAQGHINPARHLARRLLHATAGARVTISTTVSAFRKMFPGDEAAAAGGEGHRDASGVWYVPYSDGYDAGFDRAVRAVGSRTLGAVLDRLRAAGRPVTQVVYTLLLSWVAGVARGHGVPAALYWIQPATVLAAYLHFFRGTDGVDRAIAAAGGDPMATVRVPGLPPLRIRDLPSFITSTAEDGPYAFVGDMFRELVDMLGRDDSPSVLANTFDAMEPEAVASLREHGVDIVPVGPVLSFLDAKSGGGGCGNDLFRQDGTGYLEWLDAQAPGSVVYISFGSLSMISRRQIEEVARGMAASGRPFLWVLREDNRRSEGAGGDAAALGGMVVEWCDQVRVLSHPAVGCFVTHCGWNSTLESVACGVPAVGVPQWTDQGINAWLVERIGAGVRAAVSDKDGVLEADELRRCLDLATSETVRAKAAVWRDKARAAAAEGGSSERNLRAFVGKQLAGGN</sequence>
<dbReference type="CDD" id="cd03784">
    <property type="entry name" value="GT1_Gtf-like"/>
    <property type="match status" value="1"/>
</dbReference>
<keyword evidence="3" id="KW-0328">Glycosyltransferase</keyword>
<dbReference type="GO" id="GO:0080043">
    <property type="term" value="F:quercetin 3-O-glucosyltransferase activity"/>
    <property type="evidence" value="ECO:0007669"/>
    <property type="project" value="TreeGrafter"/>
</dbReference>
<protein>
    <recommendedName>
        <fullName evidence="4">Glycosyltransferase</fullName>
        <ecNumber evidence="4">2.4.1.-</ecNumber>
    </recommendedName>
</protein>
<dbReference type="PANTHER" id="PTHR11926">
    <property type="entry name" value="GLUCOSYL/GLUCURONOSYL TRANSFERASES"/>
    <property type="match status" value="1"/>
</dbReference>
<reference evidence="5" key="1">
    <citation type="submission" date="2020-05" db="EMBL/GenBank/DDBJ databases">
        <title>WGS assembly of Panicum virgatum.</title>
        <authorList>
            <person name="Lovell J.T."/>
            <person name="Jenkins J."/>
            <person name="Shu S."/>
            <person name="Juenger T.E."/>
            <person name="Schmutz J."/>
        </authorList>
    </citation>
    <scope>NUCLEOTIDE SEQUENCE</scope>
    <source>
        <strain evidence="5">AP13</strain>
    </source>
</reference>
<dbReference type="InterPro" id="IPR002213">
    <property type="entry name" value="UDP_glucos_trans"/>
</dbReference>
<evidence type="ECO:0000256" key="4">
    <source>
        <dbReference type="RuleBase" id="RU362057"/>
    </source>
</evidence>
<dbReference type="GO" id="GO:0080044">
    <property type="term" value="F:quercetin 7-O-glucosyltransferase activity"/>
    <property type="evidence" value="ECO:0007669"/>
    <property type="project" value="TreeGrafter"/>
</dbReference>
<keyword evidence="6" id="KW-1185">Reference proteome</keyword>
<dbReference type="InterPro" id="IPR035595">
    <property type="entry name" value="UDP_glycos_trans_CS"/>
</dbReference>
<dbReference type="EC" id="2.4.1.-" evidence="4"/>
<evidence type="ECO:0000256" key="1">
    <source>
        <dbReference type="ARBA" id="ARBA00009995"/>
    </source>
</evidence>
<dbReference type="Pfam" id="PF00201">
    <property type="entry name" value="UDPGT"/>
    <property type="match status" value="1"/>
</dbReference>
<name>A0A8T0SE38_PANVG</name>
<dbReference type="EMBL" id="CM029045">
    <property type="protein sequence ID" value="KAG2595288.1"/>
    <property type="molecule type" value="Genomic_DNA"/>
</dbReference>
<dbReference type="FunFam" id="3.40.50.2000:FF:000019">
    <property type="entry name" value="Glycosyltransferase"/>
    <property type="match status" value="1"/>
</dbReference>
<proteinExistence type="inferred from homology"/>
<dbReference type="AlphaFoldDB" id="A0A8T0SE38"/>
<dbReference type="FunFam" id="3.40.50.2000:FF:000135">
    <property type="entry name" value="Glycosyltransferase"/>
    <property type="match status" value="1"/>
</dbReference>
<keyword evidence="2 3" id="KW-0808">Transferase</keyword>
<dbReference type="PROSITE" id="PS00375">
    <property type="entry name" value="UDPGT"/>
    <property type="match status" value="1"/>
</dbReference>
<evidence type="ECO:0000313" key="6">
    <source>
        <dbReference type="Proteomes" id="UP000823388"/>
    </source>
</evidence>
<comment type="similarity">
    <text evidence="1 3">Belongs to the UDP-glycosyltransferase family.</text>
</comment>
<dbReference type="Proteomes" id="UP000823388">
    <property type="component" value="Chromosome 5K"/>
</dbReference>
<dbReference type="PANTHER" id="PTHR11926:SF1534">
    <property type="entry name" value="GLYCOSYLTRANSFERASE"/>
    <property type="match status" value="1"/>
</dbReference>
<accession>A0A8T0SE38</accession>
<dbReference type="SUPFAM" id="SSF53756">
    <property type="entry name" value="UDP-Glycosyltransferase/glycogen phosphorylase"/>
    <property type="match status" value="1"/>
</dbReference>
<evidence type="ECO:0000256" key="2">
    <source>
        <dbReference type="ARBA" id="ARBA00022679"/>
    </source>
</evidence>
<evidence type="ECO:0000256" key="3">
    <source>
        <dbReference type="RuleBase" id="RU003718"/>
    </source>
</evidence>
<comment type="caution">
    <text evidence="5">The sequence shown here is derived from an EMBL/GenBank/DDBJ whole genome shotgun (WGS) entry which is preliminary data.</text>
</comment>
<organism evidence="5 6">
    <name type="scientific">Panicum virgatum</name>
    <name type="common">Blackwell switchgrass</name>
    <dbReference type="NCBI Taxonomy" id="38727"/>
    <lineage>
        <taxon>Eukaryota</taxon>
        <taxon>Viridiplantae</taxon>
        <taxon>Streptophyta</taxon>
        <taxon>Embryophyta</taxon>
        <taxon>Tracheophyta</taxon>
        <taxon>Spermatophyta</taxon>
        <taxon>Magnoliopsida</taxon>
        <taxon>Liliopsida</taxon>
        <taxon>Poales</taxon>
        <taxon>Poaceae</taxon>
        <taxon>PACMAD clade</taxon>
        <taxon>Panicoideae</taxon>
        <taxon>Panicodae</taxon>
        <taxon>Paniceae</taxon>
        <taxon>Panicinae</taxon>
        <taxon>Panicum</taxon>
        <taxon>Panicum sect. Hiantes</taxon>
    </lineage>
</organism>
<evidence type="ECO:0000313" key="5">
    <source>
        <dbReference type="EMBL" id="KAG2595288.1"/>
    </source>
</evidence>